<feature type="transmembrane region" description="Helical" evidence="7">
    <location>
        <begin position="415"/>
        <end position="434"/>
    </location>
</feature>
<evidence type="ECO:0000256" key="6">
    <source>
        <dbReference type="ARBA" id="ARBA00023136"/>
    </source>
</evidence>
<feature type="transmembrane region" description="Helical" evidence="7">
    <location>
        <begin position="20"/>
        <end position="42"/>
    </location>
</feature>
<evidence type="ECO:0000256" key="7">
    <source>
        <dbReference type="SAM" id="Phobius"/>
    </source>
</evidence>
<feature type="transmembrane region" description="Helical" evidence="7">
    <location>
        <begin position="317"/>
        <end position="338"/>
    </location>
</feature>
<dbReference type="EMBL" id="JAHCDA010000002">
    <property type="protein sequence ID" value="MBS7812028.1"/>
    <property type="molecule type" value="Genomic_DNA"/>
</dbReference>
<evidence type="ECO:0000313" key="8">
    <source>
        <dbReference type="EMBL" id="MBS7812028.1"/>
    </source>
</evidence>
<proteinExistence type="inferred from homology"/>
<sequence>MAGEDDSILRRTARGAGWVVAWRMSTRLLGLGSTLALVRLLAPSDFGLVALAAAFAVSLDICLALGVEEQIIRADRPTRQLYDTAFTINLLRGAVVGGLVAIAAAPAARFFGDLRLEEVLFALAISALLSGLANIGAVDFRRELRFEREFVMQILPRLAGMTATIALAFILRNHWALVIGIFVNRLGVVAMSYVLHPYRPRLSLAAWREFAGISAWSWALSVASVVKDRADSLVIGRVLGPTPVGVYTVGVEVSTLAATELVDPICRACMPGFAASRREGEDGGGADYLRILALLLALTLPAGIGISLVAAPVVVLAFGYAWLAAVPVVAVLGVASVLTPLGNVSAAMLNAHARLSRLFGVTVSAATLRVGLLLLLTPAFGVTGAALAVAGAVLAEHLMLVVFAFRLLRLQAVRLVPVLWRPVLASGAMAGLLWEVGLGWAPPEPSTLLATEQLAAGVSLGALVYIGTLGFLWALAGRPPGAEADLLGLLRRIIGRLRLRLRHQLEAS</sequence>
<feature type="transmembrane region" description="Helical" evidence="7">
    <location>
        <begin position="48"/>
        <end position="67"/>
    </location>
</feature>
<feature type="transmembrane region" description="Helical" evidence="7">
    <location>
        <begin position="386"/>
        <end position="408"/>
    </location>
</feature>
<reference evidence="8 9" key="1">
    <citation type="submission" date="2021-05" db="EMBL/GenBank/DDBJ databases">
        <title>Roseococcus sp. XZZS9, whole genome shotgun sequencing project.</title>
        <authorList>
            <person name="Zhao G."/>
            <person name="Shen L."/>
        </authorList>
    </citation>
    <scope>NUCLEOTIDE SEQUENCE [LARGE SCALE GENOMIC DNA]</scope>
    <source>
        <strain evidence="8 9">XZZS9</strain>
    </source>
</reference>
<dbReference type="RefSeq" id="WP_213670665.1">
    <property type="nucleotide sequence ID" value="NZ_JAHCDA010000002.1"/>
</dbReference>
<evidence type="ECO:0000313" key="9">
    <source>
        <dbReference type="Proteomes" id="UP000766336"/>
    </source>
</evidence>
<accession>A0ABS5QHK5</accession>
<comment type="caution">
    <text evidence="8">The sequence shown here is derived from an EMBL/GenBank/DDBJ whole genome shotgun (WGS) entry which is preliminary data.</text>
</comment>
<feature type="transmembrane region" description="Helical" evidence="7">
    <location>
        <begin position="454"/>
        <end position="476"/>
    </location>
</feature>
<evidence type="ECO:0000256" key="5">
    <source>
        <dbReference type="ARBA" id="ARBA00022989"/>
    </source>
</evidence>
<feature type="transmembrane region" description="Helical" evidence="7">
    <location>
        <begin position="358"/>
        <end position="380"/>
    </location>
</feature>
<keyword evidence="4 7" id="KW-0812">Transmembrane</keyword>
<evidence type="ECO:0000256" key="1">
    <source>
        <dbReference type="ARBA" id="ARBA00004651"/>
    </source>
</evidence>
<protein>
    <submittedName>
        <fullName evidence="8">Oligosaccharide flippase family protein</fullName>
    </submittedName>
</protein>
<feature type="transmembrane region" description="Helical" evidence="7">
    <location>
        <begin position="288"/>
        <end position="311"/>
    </location>
</feature>
<comment type="subcellular location">
    <subcellularLocation>
        <location evidence="1">Cell membrane</location>
        <topology evidence="1">Multi-pass membrane protein</topology>
    </subcellularLocation>
</comment>
<comment type="similarity">
    <text evidence="2">Belongs to the polysaccharide synthase family.</text>
</comment>
<feature type="transmembrane region" description="Helical" evidence="7">
    <location>
        <begin position="119"/>
        <end position="138"/>
    </location>
</feature>
<keyword evidence="5 7" id="KW-1133">Transmembrane helix</keyword>
<feature type="transmembrane region" description="Helical" evidence="7">
    <location>
        <begin position="150"/>
        <end position="170"/>
    </location>
</feature>
<evidence type="ECO:0000256" key="2">
    <source>
        <dbReference type="ARBA" id="ARBA00007430"/>
    </source>
</evidence>
<dbReference type="InterPro" id="IPR050833">
    <property type="entry name" value="Poly_Biosynth_Transport"/>
</dbReference>
<keyword evidence="6 7" id="KW-0472">Membrane</keyword>
<dbReference type="Proteomes" id="UP000766336">
    <property type="component" value="Unassembled WGS sequence"/>
</dbReference>
<feature type="transmembrane region" description="Helical" evidence="7">
    <location>
        <begin position="88"/>
        <end position="107"/>
    </location>
</feature>
<keyword evidence="9" id="KW-1185">Reference proteome</keyword>
<organism evidence="8 9">
    <name type="scientific">Roseococcus pinisoli</name>
    <dbReference type="NCBI Taxonomy" id="2835040"/>
    <lineage>
        <taxon>Bacteria</taxon>
        <taxon>Pseudomonadati</taxon>
        <taxon>Pseudomonadota</taxon>
        <taxon>Alphaproteobacteria</taxon>
        <taxon>Acetobacterales</taxon>
        <taxon>Roseomonadaceae</taxon>
        <taxon>Roseococcus</taxon>
    </lineage>
</organism>
<keyword evidence="3" id="KW-1003">Cell membrane</keyword>
<gene>
    <name evidence="8" type="ORF">KHU32_13840</name>
</gene>
<evidence type="ECO:0000256" key="3">
    <source>
        <dbReference type="ARBA" id="ARBA00022475"/>
    </source>
</evidence>
<evidence type="ECO:0000256" key="4">
    <source>
        <dbReference type="ARBA" id="ARBA00022692"/>
    </source>
</evidence>
<feature type="transmembrane region" description="Helical" evidence="7">
    <location>
        <begin position="176"/>
        <end position="195"/>
    </location>
</feature>
<dbReference type="PANTHER" id="PTHR30250:SF10">
    <property type="entry name" value="LIPOPOLYSACCHARIDE BIOSYNTHESIS PROTEIN WZXC"/>
    <property type="match status" value="1"/>
</dbReference>
<dbReference type="Pfam" id="PF13440">
    <property type="entry name" value="Polysacc_synt_3"/>
    <property type="match status" value="1"/>
</dbReference>
<name>A0ABS5QHK5_9PROT</name>
<dbReference type="PANTHER" id="PTHR30250">
    <property type="entry name" value="PST FAMILY PREDICTED COLANIC ACID TRANSPORTER"/>
    <property type="match status" value="1"/>
</dbReference>